<feature type="domain" description="ATPase BadF/BadG/BcrA/BcrD type" evidence="2">
    <location>
        <begin position="3"/>
        <end position="253"/>
    </location>
</feature>
<reference evidence="4 5" key="1">
    <citation type="submission" date="2022-06" db="EMBL/GenBank/DDBJ databases">
        <title>Isolation of gut microbiota from human fecal samples.</title>
        <authorList>
            <person name="Pamer E.G."/>
            <person name="Barat B."/>
            <person name="Waligurski E."/>
            <person name="Medina S."/>
            <person name="Paddock L."/>
            <person name="Mostad J."/>
        </authorList>
    </citation>
    <scope>NUCLEOTIDE SEQUENCE [LARGE SCALE GENOMIC DNA]</scope>
    <source>
        <strain evidence="4 5">SL.3.17</strain>
    </source>
</reference>
<dbReference type="InterPro" id="IPR043129">
    <property type="entry name" value="ATPase_NBD"/>
</dbReference>
<dbReference type="Pfam" id="PF09989">
    <property type="entry name" value="DUF2229"/>
    <property type="match status" value="1"/>
</dbReference>
<dbReference type="SUPFAM" id="SSF53067">
    <property type="entry name" value="Actin-like ATPase domain"/>
    <property type="match status" value="2"/>
</dbReference>
<feature type="compositionally biased region" description="Basic and acidic residues" evidence="1">
    <location>
        <begin position="1404"/>
        <end position="1423"/>
    </location>
</feature>
<evidence type="ECO:0000259" key="3">
    <source>
        <dbReference type="Pfam" id="PF09989"/>
    </source>
</evidence>
<evidence type="ECO:0000259" key="2">
    <source>
        <dbReference type="Pfam" id="PF01869"/>
    </source>
</evidence>
<name>A0ABT1RL81_9FIRM</name>
<dbReference type="RefSeq" id="WP_256131125.1">
    <property type="nucleotide sequence ID" value="NZ_JANFXK010000003.1"/>
</dbReference>
<dbReference type="InterPro" id="IPR051805">
    <property type="entry name" value="Dehydratase_Activator_Redct"/>
</dbReference>
<evidence type="ECO:0000313" key="5">
    <source>
        <dbReference type="Proteomes" id="UP001524502"/>
    </source>
</evidence>
<dbReference type="InterPro" id="IPR018709">
    <property type="entry name" value="CoA_activase_DUF2229"/>
</dbReference>
<dbReference type="Proteomes" id="UP001524502">
    <property type="component" value="Unassembled WGS sequence"/>
</dbReference>
<dbReference type="Gene3D" id="3.30.420.40">
    <property type="match status" value="4"/>
</dbReference>
<feature type="domain" description="ATPase BadF/BadG/BcrA/BcrD type" evidence="2">
    <location>
        <begin position="318"/>
        <end position="572"/>
    </location>
</feature>
<feature type="domain" description="DUF2229" evidence="3">
    <location>
        <begin position="667"/>
        <end position="887"/>
    </location>
</feature>
<protein>
    <submittedName>
        <fullName evidence="4">2-hydroxyacyl-CoA dehydratase</fullName>
    </submittedName>
</protein>
<dbReference type="PANTHER" id="PTHR32329">
    <property type="entry name" value="BIFUNCTIONAL PROTEIN [INCLUDES 2-HYDROXYACYL-COA DEHYDRATASE (N-TER) AND ITS ACTIVATOR DOMAIN (C_TERM)-RELATED"/>
    <property type="match status" value="1"/>
</dbReference>
<gene>
    <name evidence="4" type="ORF">NE619_04305</name>
</gene>
<organism evidence="4 5">
    <name type="scientific">Anaerovorax odorimutans</name>
    <dbReference type="NCBI Taxonomy" id="109327"/>
    <lineage>
        <taxon>Bacteria</taxon>
        <taxon>Bacillati</taxon>
        <taxon>Bacillota</taxon>
        <taxon>Clostridia</taxon>
        <taxon>Peptostreptococcales</taxon>
        <taxon>Anaerovoracaceae</taxon>
        <taxon>Anaerovorax</taxon>
    </lineage>
</organism>
<dbReference type="PANTHER" id="PTHR32329:SF4">
    <property type="entry name" value="ACTIVATOR OF 2-HYDROXYACYL-COA DEHYDRATASE"/>
    <property type="match status" value="1"/>
</dbReference>
<keyword evidence="5" id="KW-1185">Reference proteome</keyword>
<dbReference type="CDD" id="cd24034">
    <property type="entry name" value="ASKHA_NBD_O66634-like_rpt1"/>
    <property type="match status" value="1"/>
</dbReference>
<dbReference type="EMBL" id="JANFXK010000003">
    <property type="protein sequence ID" value="MCQ4635939.1"/>
    <property type="molecule type" value="Genomic_DNA"/>
</dbReference>
<proteinExistence type="predicted"/>
<accession>A0ABT1RL81</accession>
<dbReference type="CDD" id="cd24035">
    <property type="entry name" value="ASKHA_NBD_O66634-like_rpt2"/>
    <property type="match status" value="1"/>
</dbReference>
<sequence>MRLGIDVGSTTVKLVLLDEGGTIIYSRYERHMSNVFETVADLMRDMHGKYPQAKVRAVITGSGGLSLSQLLHIPFEQEVVTCSRAVETLIPQTDVAIELGGEDAKITFYGQTIEQRMNGTCAGGTGAFIDQMAVLLNTDAAGLNEAAKSHNMIYPIAARCGVFAKTDIQPLINEGASIEDLSASIFQAVVNQTISGLACGRTIKGKVAFLGGPLSFLSELRTRFIKTLSLSDEDVVFPEESKYFVAIGAAMIAEKYDETQLTEVVERINNADQSELSDTRHVEPLFRNHSEYEEFVNRHRKDTIKRKDIKKARGKLFLGIDAGSTTTKAALIDNEKNLLYSFYKNNEGKPIEAVMMMLKELYAMMPKDAFLANSTVTGYGEGLIKAAFKADLGEIETMAHYKGAEEFLPGVEFILDIGGQDMKCMKIKDNAIYNIMLNEACSSGCGSFIETYAKSVNMDVQTFAREALFAEAPVDLGTRCTVFMNSKVKQAQKEGATIGDISAGLSYSVIKNALYKVIKLRNPEEAGQKIVVQGGTFLSDAVLRSIEKIIGKDVVRPDISGIMGAYGAAIIARENYVEDTESSILKPDEMDSFTVENSHTRCKGCENNCLLTINKFNDGSRFITGNRCEKGEGKTNEENQLPNLYKYKFKRLFNYTPLTEEDSTRGTIGIPRVLNMYENYPFWFVFFTELGFRVQLSPPSSKELYEGGMETISSDTACYPAKLVHGHIKWLVDQGVKWIFYPSINYERIEDPTAPNHYNCPIVATYPEVIGNNMDDIFEANDVTFSHPFIPYDNDEFLAREMYKVLRRSGVTRTHVEYAVKRGRQEDKRFRDDLKKKGEYSLKYARDHKKKAVVLAGRPYHLDPEINHGIDQIISSFDMVVVTEDSIAHLGKLNRPIRVLDQWMYHSRLYRAATFVGTTDDVELVQLNSFGCGLDAVTTDQVEEITKKNNKLYTVLKIDEGSNLGAARIRIRSLKAAMEERDKNKIQHIDNREPYKREYFTKEMRKNYTLLVPEMSPIHFQFMETALKKAGYNAVLLPTVDKNAVDEGLKYINNDACYPTIVTLGQIISYLKSGKVDLNRTAVFMSQTGGGCRASNYVALLRKALKDLGMEQIPVVSVNMAGLETNPGFKLSAGLVKRILMAMVYGDVFMRVLYATRPYEKEPGAANALFEKWSRLARRNIYTGSMRKFKVFVKEIVKDFDALPLLDIKKPKVGVVGEILVKYHPNANNDIVGTIEREGGEAVVLDLIDFFLYGMYSKKFNFEHLAGTYKAMLFNSVAIRAIEFFRKPAREALRASKRFDEPMHIEDIATKASEIISLGNQCGEGWLLTGEMVDLIDSGVENIVCMQPFACLPNHVTGKGMMKAMRKRNPLANIAAIDYDPGASDVNQLNRIKLMMATAYKNMQKPEKEDSGKELTELKEAVD</sequence>
<dbReference type="InterPro" id="IPR002731">
    <property type="entry name" value="ATPase_BadF"/>
</dbReference>
<feature type="region of interest" description="Disordered" evidence="1">
    <location>
        <begin position="1403"/>
        <end position="1423"/>
    </location>
</feature>
<dbReference type="Pfam" id="PF01869">
    <property type="entry name" value="BcrAD_BadFG"/>
    <property type="match status" value="2"/>
</dbReference>
<comment type="caution">
    <text evidence="4">The sequence shown here is derived from an EMBL/GenBank/DDBJ whole genome shotgun (WGS) entry which is preliminary data.</text>
</comment>
<evidence type="ECO:0000313" key="4">
    <source>
        <dbReference type="EMBL" id="MCQ4635939.1"/>
    </source>
</evidence>
<evidence type="ECO:0000256" key="1">
    <source>
        <dbReference type="SAM" id="MobiDB-lite"/>
    </source>
</evidence>